<dbReference type="InterPro" id="IPR015424">
    <property type="entry name" value="PyrdxlP-dep_Trfase"/>
</dbReference>
<evidence type="ECO:0000256" key="3">
    <source>
        <dbReference type="ARBA" id="ARBA00022576"/>
    </source>
</evidence>
<dbReference type="GO" id="GO:0030170">
    <property type="term" value="F:pyridoxal phosphate binding"/>
    <property type="evidence" value="ECO:0007669"/>
    <property type="project" value="InterPro"/>
</dbReference>
<protein>
    <recommendedName>
        <fullName evidence="7">Aminotransferase</fullName>
        <ecNumber evidence="7">2.6.1.-</ecNumber>
    </recommendedName>
</protein>
<feature type="domain" description="Aminotransferase class I/classII large" evidence="8">
    <location>
        <begin position="30"/>
        <end position="378"/>
    </location>
</feature>
<evidence type="ECO:0000256" key="6">
    <source>
        <dbReference type="ARBA" id="ARBA00049185"/>
    </source>
</evidence>
<reference evidence="9 10" key="1">
    <citation type="journal article" date="2016" name="Int. J. Syst. Evol. Microbiol.">
        <title>Pyruvatibacter mobilis gen. nov., sp. nov., a marine bacterium from the culture broth of Picochlorum sp. 122.</title>
        <authorList>
            <person name="Wang G."/>
            <person name="Tang M."/>
            <person name="Wu H."/>
            <person name="Dai S."/>
            <person name="Li T."/>
            <person name="Chen C."/>
            <person name="He H."/>
            <person name="Fan J."/>
            <person name="Xiang W."/>
            <person name="Li X."/>
        </authorList>
    </citation>
    <scope>NUCLEOTIDE SEQUENCE [LARGE SCALE GENOMIC DNA]</scope>
    <source>
        <strain evidence="9 10">GYP-11</strain>
    </source>
</reference>
<dbReference type="InterPro" id="IPR004839">
    <property type="entry name" value="Aminotransferase_I/II_large"/>
</dbReference>
<evidence type="ECO:0000256" key="7">
    <source>
        <dbReference type="RuleBase" id="RU000481"/>
    </source>
</evidence>
<dbReference type="InterPro" id="IPR004838">
    <property type="entry name" value="NHTrfase_class1_PyrdxlP-BS"/>
</dbReference>
<dbReference type="PROSITE" id="PS00105">
    <property type="entry name" value="AA_TRANSFER_CLASS_1"/>
    <property type="match status" value="1"/>
</dbReference>
<dbReference type="Proteomes" id="UP000470384">
    <property type="component" value="Unassembled WGS sequence"/>
</dbReference>
<evidence type="ECO:0000256" key="5">
    <source>
        <dbReference type="ARBA" id="ARBA00022898"/>
    </source>
</evidence>
<gene>
    <name evidence="9" type="ORF">GTQ45_07425</name>
</gene>
<accession>A0A845QAK1</accession>
<organism evidence="9 10">
    <name type="scientific">Pyruvatibacter mobilis</name>
    <dbReference type="NCBI Taxonomy" id="1712261"/>
    <lineage>
        <taxon>Bacteria</taxon>
        <taxon>Pseudomonadati</taxon>
        <taxon>Pseudomonadota</taxon>
        <taxon>Alphaproteobacteria</taxon>
        <taxon>Hyphomicrobiales</taxon>
        <taxon>Parvibaculaceae</taxon>
        <taxon>Pyruvatibacter</taxon>
    </lineage>
</organism>
<keyword evidence="5" id="KW-0663">Pyridoxal phosphate</keyword>
<dbReference type="GeneID" id="300654972"/>
<keyword evidence="3 7" id="KW-0032">Aminotransferase</keyword>
<dbReference type="SUPFAM" id="SSF53383">
    <property type="entry name" value="PLP-dependent transferases"/>
    <property type="match status" value="1"/>
</dbReference>
<evidence type="ECO:0000256" key="4">
    <source>
        <dbReference type="ARBA" id="ARBA00022679"/>
    </source>
</evidence>
<keyword evidence="4 7" id="KW-0808">Transferase</keyword>
<dbReference type="PANTHER" id="PTHR46383:SF2">
    <property type="entry name" value="AMINOTRANSFERASE"/>
    <property type="match status" value="1"/>
</dbReference>
<dbReference type="PANTHER" id="PTHR46383">
    <property type="entry name" value="ASPARTATE AMINOTRANSFERASE"/>
    <property type="match status" value="1"/>
</dbReference>
<sequence length="386" mass="41362">MESSKRGQVAPFIVMDVMRAANEREAQGHKVIHMEVGQPGTPAPALVREAAVHALASDKLGYAEALGLPALRARIARHYEEAYGVDVSPSQVVVTSGSSGGFQLAFLAAFDAGARIALAMPAYPAYRNILKALDLEPVPIRTDAETGYQLTATALEEAASGGQLDGVLIASPANPTGAMIPPAELKAIGRVAQTRNLVLISDEIYHRLTYGTVDEATALAASPDAIVVNSFSKYYSMTGWRIGWMVVPEPMVRPIERLAQNLFISVPTLSQLAAIHAFDAADELDRNLDVYRANRALLLDGLPQAGFDRLAPSDGAFYIYADVSGLTDDSEALCQRLLMEADIAVTPGTDFDPEAGRTTLRFSFAGPTDHMREAVARLKALNLRKG</sequence>
<dbReference type="OrthoDB" id="9804407at2"/>
<dbReference type="InterPro" id="IPR050596">
    <property type="entry name" value="AspAT/PAT-like"/>
</dbReference>
<comment type="cofactor">
    <cofactor evidence="1 7">
        <name>pyridoxal 5'-phosphate</name>
        <dbReference type="ChEBI" id="CHEBI:597326"/>
    </cofactor>
</comment>
<comment type="caution">
    <text evidence="9">The sequence shown here is derived from an EMBL/GenBank/DDBJ whole genome shotgun (WGS) entry which is preliminary data.</text>
</comment>
<evidence type="ECO:0000313" key="9">
    <source>
        <dbReference type="EMBL" id="NBG95562.1"/>
    </source>
</evidence>
<dbReference type="GO" id="GO:0004069">
    <property type="term" value="F:L-aspartate:2-oxoglutarate aminotransferase activity"/>
    <property type="evidence" value="ECO:0007669"/>
    <property type="project" value="UniProtKB-EC"/>
</dbReference>
<evidence type="ECO:0000259" key="8">
    <source>
        <dbReference type="Pfam" id="PF00155"/>
    </source>
</evidence>
<dbReference type="InterPro" id="IPR015421">
    <property type="entry name" value="PyrdxlP-dep_Trfase_major"/>
</dbReference>
<evidence type="ECO:0000256" key="1">
    <source>
        <dbReference type="ARBA" id="ARBA00001933"/>
    </source>
</evidence>
<dbReference type="GO" id="GO:0006520">
    <property type="term" value="P:amino acid metabolic process"/>
    <property type="evidence" value="ECO:0007669"/>
    <property type="project" value="InterPro"/>
</dbReference>
<dbReference type="AlphaFoldDB" id="A0A845QAK1"/>
<dbReference type="CDD" id="cd00609">
    <property type="entry name" value="AAT_like"/>
    <property type="match status" value="1"/>
</dbReference>
<keyword evidence="10" id="KW-1185">Reference proteome</keyword>
<evidence type="ECO:0000256" key="2">
    <source>
        <dbReference type="ARBA" id="ARBA00007441"/>
    </source>
</evidence>
<comment type="catalytic activity">
    <reaction evidence="6">
        <text>L-aspartate + 2-oxoglutarate = oxaloacetate + L-glutamate</text>
        <dbReference type="Rhea" id="RHEA:21824"/>
        <dbReference type="ChEBI" id="CHEBI:16452"/>
        <dbReference type="ChEBI" id="CHEBI:16810"/>
        <dbReference type="ChEBI" id="CHEBI:29985"/>
        <dbReference type="ChEBI" id="CHEBI:29991"/>
        <dbReference type="EC" id="2.6.1.1"/>
    </reaction>
</comment>
<dbReference type="RefSeq" id="WP_160587509.1">
    <property type="nucleotide sequence ID" value="NZ_BMHN01000001.1"/>
</dbReference>
<dbReference type="EMBL" id="WXYQ01000005">
    <property type="protein sequence ID" value="NBG95562.1"/>
    <property type="molecule type" value="Genomic_DNA"/>
</dbReference>
<dbReference type="Pfam" id="PF00155">
    <property type="entry name" value="Aminotran_1_2"/>
    <property type="match status" value="1"/>
</dbReference>
<dbReference type="EC" id="2.6.1.-" evidence="7"/>
<comment type="similarity">
    <text evidence="2 7">Belongs to the class-I pyridoxal-phosphate-dependent aminotransferase family.</text>
</comment>
<proteinExistence type="inferred from homology"/>
<evidence type="ECO:0000313" key="10">
    <source>
        <dbReference type="Proteomes" id="UP000470384"/>
    </source>
</evidence>
<name>A0A845QAK1_9HYPH</name>
<dbReference type="Gene3D" id="3.40.640.10">
    <property type="entry name" value="Type I PLP-dependent aspartate aminotransferase-like (Major domain)"/>
    <property type="match status" value="1"/>
</dbReference>